<sequence>MGSPCLEVSSRIQFYAAHVLRVSGATIGEHHSVARIDGTERLTMTVAGFLDSELVGGEMEEKAEVRFRDKEVRDLDSNGGNVGSVAEHVEGEKVGCVEASVSLEIDSRLL</sequence>
<comment type="caution">
    <text evidence="1">The sequence shown here is derived from an EMBL/GenBank/DDBJ whole genome shotgun (WGS) entry which is preliminary data.</text>
</comment>
<name>A0A9Q0GUY7_9MAGN</name>
<protein>
    <submittedName>
        <fullName evidence="1">Uncharacterized protein</fullName>
    </submittedName>
</protein>
<keyword evidence="2" id="KW-1185">Reference proteome</keyword>
<accession>A0A9Q0GUY7</accession>
<organism evidence="1 2">
    <name type="scientific">Protea cynaroides</name>
    <dbReference type="NCBI Taxonomy" id="273540"/>
    <lineage>
        <taxon>Eukaryota</taxon>
        <taxon>Viridiplantae</taxon>
        <taxon>Streptophyta</taxon>
        <taxon>Embryophyta</taxon>
        <taxon>Tracheophyta</taxon>
        <taxon>Spermatophyta</taxon>
        <taxon>Magnoliopsida</taxon>
        <taxon>Proteales</taxon>
        <taxon>Proteaceae</taxon>
        <taxon>Protea</taxon>
    </lineage>
</organism>
<dbReference type="EMBL" id="JAMYWD010000012">
    <property type="protein sequence ID" value="KAJ4953546.1"/>
    <property type="molecule type" value="Genomic_DNA"/>
</dbReference>
<evidence type="ECO:0000313" key="1">
    <source>
        <dbReference type="EMBL" id="KAJ4953546.1"/>
    </source>
</evidence>
<evidence type="ECO:0000313" key="2">
    <source>
        <dbReference type="Proteomes" id="UP001141806"/>
    </source>
</evidence>
<dbReference type="AlphaFoldDB" id="A0A9Q0GUY7"/>
<dbReference type="Proteomes" id="UP001141806">
    <property type="component" value="Unassembled WGS sequence"/>
</dbReference>
<reference evidence="1" key="1">
    <citation type="journal article" date="2023" name="Plant J.">
        <title>The genome of the king protea, Protea cynaroides.</title>
        <authorList>
            <person name="Chang J."/>
            <person name="Duong T.A."/>
            <person name="Schoeman C."/>
            <person name="Ma X."/>
            <person name="Roodt D."/>
            <person name="Barker N."/>
            <person name="Li Z."/>
            <person name="Van de Peer Y."/>
            <person name="Mizrachi E."/>
        </authorList>
    </citation>
    <scope>NUCLEOTIDE SEQUENCE</scope>
    <source>
        <tissue evidence="1">Young leaves</tissue>
    </source>
</reference>
<proteinExistence type="predicted"/>
<gene>
    <name evidence="1" type="ORF">NE237_030378</name>
</gene>